<comment type="similarity">
    <text evidence="1">Belongs to the HscB family.</text>
</comment>
<evidence type="ECO:0000256" key="3">
    <source>
        <dbReference type="ARBA" id="ARBA00025596"/>
    </source>
</evidence>
<dbReference type="SUPFAM" id="SSF47144">
    <property type="entry name" value="HSC20 (HSCB), C-terminal oligomerisation domain"/>
    <property type="match status" value="1"/>
</dbReference>
<comment type="function">
    <text evidence="3">Co-chaperone involved in the maturation of iron-sulfur cluster-containing proteins. Seems to help targeting proteins to be folded toward HscA.</text>
</comment>
<comment type="caution">
    <text evidence="5">The sequence shown here is derived from an EMBL/GenBank/DDBJ whole genome shotgun (WGS) entry which is preliminary data.</text>
</comment>
<dbReference type="PROSITE" id="PS50076">
    <property type="entry name" value="DNAJ_2"/>
    <property type="match status" value="1"/>
</dbReference>
<dbReference type="RefSeq" id="WP_330107262.1">
    <property type="nucleotide sequence ID" value="NZ_JAZDQT010000001.1"/>
</dbReference>
<accession>A0ABU7I632</accession>
<dbReference type="Gene3D" id="1.10.287.110">
    <property type="entry name" value="DnaJ domain"/>
    <property type="match status" value="1"/>
</dbReference>
<evidence type="ECO:0000313" key="5">
    <source>
        <dbReference type="EMBL" id="MEE1944903.1"/>
    </source>
</evidence>
<dbReference type="SUPFAM" id="SSF46565">
    <property type="entry name" value="Chaperone J-domain"/>
    <property type="match status" value="1"/>
</dbReference>
<keyword evidence="2" id="KW-0143">Chaperone</keyword>
<dbReference type="InterPro" id="IPR001623">
    <property type="entry name" value="DnaJ_domain"/>
</dbReference>
<dbReference type="InterPro" id="IPR036869">
    <property type="entry name" value="J_dom_sf"/>
</dbReference>
<evidence type="ECO:0000259" key="4">
    <source>
        <dbReference type="PROSITE" id="PS50076"/>
    </source>
</evidence>
<dbReference type="CDD" id="cd06257">
    <property type="entry name" value="DnaJ"/>
    <property type="match status" value="1"/>
</dbReference>
<evidence type="ECO:0000313" key="6">
    <source>
        <dbReference type="Proteomes" id="UP001336835"/>
    </source>
</evidence>
<evidence type="ECO:0000256" key="2">
    <source>
        <dbReference type="ARBA" id="ARBA00023186"/>
    </source>
</evidence>
<dbReference type="Proteomes" id="UP001336835">
    <property type="component" value="Unassembled WGS sequence"/>
</dbReference>
<dbReference type="Pfam" id="PF07743">
    <property type="entry name" value="HSCB_C"/>
    <property type="match status" value="1"/>
</dbReference>
<organism evidence="5 6">
    <name type="scientific">Pedobacter albus</name>
    <dbReference type="NCBI Taxonomy" id="3113905"/>
    <lineage>
        <taxon>Bacteria</taxon>
        <taxon>Pseudomonadati</taxon>
        <taxon>Bacteroidota</taxon>
        <taxon>Sphingobacteriia</taxon>
        <taxon>Sphingobacteriales</taxon>
        <taxon>Sphingobacteriaceae</taxon>
        <taxon>Pedobacter</taxon>
    </lineage>
</organism>
<name>A0ABU7I632_9SPHI</name>
<dbReference type="PANTHER" id="PTHR14021">
    <property type="entry name" value="IRON-SULFUR CLUSTER CO-CHAPERONE PROTEIN HSCB"/>
    <property type="match status" value="1"/>
</dbReference>
<evidence type="ECO:0000256" key="1">
    <source>
        <dbReference type="ARBA" id="ARBA00010476"/>
    </source>
</evidence>
<dbReference type="NCBIfam" id="TIGR00714">
    <property type="entry name" value="hscB"/>
    <property type="match status" value="1"/>
</dbReference>
<dbReference type="PANTHER" id="PTHR14021:SF15">
    <property type="entry name" value="IRON-SULFUR CLUSTER CO-CHAPERONE PROTEIN HSCB"/>
    <property type="match status" value="1"/>
</dbReference>
<dbReference type="Pfam" id="PF00226">
    <property type="entry name" value="DnaJ"/>
    <property type="match status" value="1"/>
</dbReference>
<proteinExistence type="inferred from homology"/>
<dbReference type="EMBL" id="JAZDQT010000001">
    <property type="protein sequence ID" value="MEE1944903.1"/>
    <property type="molecule type" value="Genomic_DNA"/>
</dbReference>
<dbReference type="InterPro" id="IPR036386">
    <property type="entry name" value="HscB_C_sf"/>
</dbReference>
<dbReference type="InterPro" id="IPR004640">
    <property type="entry name" value="HscB"/>
</dbReference>
<protein>
    <submittedName>
        <fullName evidence="5">Fe-S protein assembly co-chaperone HscB</fullName>
    </submittedName>
</protein>
<sequence>MDYFEFYELPISFNPDQQLVRQKFYELSKKYHPDFYINEDQAKQDEVLELSTLNNKAFQVLKDPQKRLHYILSLKGQLQEGENYVLPQSFLMEMMDVNEALMELEFEPDASKLEEVKTQIAQIEQALHQELETLTTEFDQQQGDEGAKLKAIKDLYYRNKYLQRLAESLAKFG</sequence>
<reference evidence="5 6" key="1">
    <citation type="submission" date="2024-01" db="EMBL/GenBank/DDBJ databases">
        <title>Pedobacter sp. nov., isolated from fresh soil.</title>
        <authorList>
            <person name="Le N.T.T."/>
        </authorList>
    </citation>
    <scope>NUCLEOTIDE SEQUENCE [LARGE SCALE GENOMIC DNA]</scope>
    <source>
        <strain evidence="5 6">KR3-3</strain>
    </source>
</reference>
<gene>
    <name evidence="5" type="primary">hscB</name>
    <name evidence="5" type="ORF">VRU48_07290</name>
</gene>
<feature type="domain" description="J" evidence="4">
    <location>
        <begin position="2"/>
        <end position="74"/>
    </location>
</feature>
<keyword evidence="6" id="KW-1185">Reference proteome</keyword>
<dbReference type="InterPro" id="IPR009073">
    <property type="entry name" value="HscB_oligo_C"/>
</dbReference>
<dbReference type="Gene3D" id="1.20.1280.20">
    <property type="entry name" value="HscB, C-terminal domain"/>
    <property type="match status" value="1"/>
</dbReference>